<dbReference type="Ensembl" id="ENSDLAT00005083343.1">
    <property type="protein sequence ID" value="ENSDLAP00005072575.1"/>
    <property type="gene ID" value="ENSDLAG00005033324.1"/>
</dbReference>
<dbReference type="Proteomes" id="UP000694389">
    <property type="component" value="Unassembled WGS sequence"/>
</dbReference>
<dbReference type="PANTHER" id="PTHR13817:SF151">
    <property type="entry name" value="TITIN"/>
    <property type="match status" value="1"/>
</dbReference>
<proteinExistence type="predicted"/>
<dbReference type="InterPro" id="IPR036179">
    <property type="entry name" value="Ig-like_dom_sf"/>
</dbReference>
<dbReference type="InterPro" id="IPR013098">
    <property type="entry name" value="Ig_I-set"/>
</dbReference>
<evidence type="ECO:0000313" key="3">
    <source>
        <dbReference type="Ensembl" id="ENSDLAP00005072575.1"/>
    </source>
</evidence>
<dbReference type="SMART" id="SM00408">
    <property type="entry name" value="IGc2"/>
    <property type="match status" value="3"/>
</dbReference>
<reference evidence="3" key="1">
    <citation type="submission" date="2025-08" db="UniProtKB">
        <authorList>
            <consortium name="Ensembl"/>
        </authorList>
    </citation>
    <scope>IDENTIFICATION</scope>
</reference>
<dbReference type="InterPro" id="IPR003598">
    <property type="entry name" value="Ig_sub2"/>
</dbReference>
<dbReference type="GeneTree" id="ENSGT01110000267173"/>
<accession>A0A8P4G3Z3</accession>
<dbReference type="PROSITE" id="PS50835">
    <property type="entry name" value="IG_LIKE"/>
    <property type="match status" value="3"/>
</dbReference>
<dbReference type="Gene3D" id="2.60.40.10">
    <property type="entry name" value="Immunoglobulins"/>
    <property type="match status" value="3"/>
</dbReference>
<dbReference type="CDD" id="cd00096">
    <property type="entry name" value="Ig"/>
    <property type="match status" value="2"/>
</dbReference>
<dbReference type="InterPro" id="IPR050964">
    <property type="entry name" value="Striated_Muscle_Regulatory"/>
</dbReference>
<evidence type="ECO:0000256" key="1">
    <source>
        <dbReference type="ARBA" id="ARBA00022737"/>
    </source>
</evidence>
<dbReference type="FunFam" id="2.60.40.10:FF:000022">
    <property type="entry name" value="Cardiac titin"/>
    <property type="match status" value="3"/>
</dbReference>
<dbReference type="SUPFAM" id="SSF48726">
    <property type="entry name" value="Immunoglobulin"/>
    <property type="match status" value="3"/>
</dbReference>
<protein>
    <recommendedName>
        <fullName evidence="2">Ig-like domain-containing protein</fullName>
    </recommendedName>
</protein>
<organism evidence="3 4">
    <name type="scientific">Dicentrarchus labrax</name>
    <name type="common">European seabass</name>
    <name type="synonym">Morone labrax</name>
    <dbReference type="NCBI Taxonomy" id="13489"/>
    <lineage>
        <taxon>Eukaryota</taxon>
        <taxon>Metazoa</taxon>
        <taxon>Chordata</taxon>
        <taxon>Craniata</taxon>
        <taxon>Vertebrata</taxon>
        <taxon>Euteleostomi</taxon>
        <taxon>Actinopterygii</taxon>
        <taxon>Neopterygii</taxon>
        <taxon>Teleostei</taxon>
        <taxon>Neoteleostei</taxon>
        <taxon>Acanthomorphata</taxon>
        <taxon>Eupercaria</taxon>
        <taxon>Moronidae</taxon>
        <taxon>Dicentrarchus</taxon>
    </lineage>
</organism>
<sequence length="265" mass="28934">MFIRKLTNIQAIMGSVVTMECKVAGSLPMSVEWCKGKQKITKSSKYKLLHTDNTVSLEFKLTESADTGDYSCKVTNTAGSSVCSGVLTAKVPPRFVTEPESQAVIPKSTVLFTSIFEGTPPFVVKWFKDDIELITEPSCMIRLEKYSSSLELYSVGTLQFGIYSCQVSNEAGAMKSAAELTTVRFGQQLTLTATVKGSEPLTVSWVQDKDHILRDGDNRKITFENNVVTLVVPKADSTTAGKYTCQLRNDSGLVKSVSQVTVLGL</sequence>
<dbReference type="InterPro" id="IPR013783">
    <property type="entry name" value="Ig-like_fold"/>
</dbReference>
<dbReference type="InterPro" id="IPR003599">
    <property type="entry name" value="Ig_sub"/>
</dbReference>
<dbReference type="PANTHER" id="PTHR13817">
    <property type="entry name" value="TITIN"/>
    <property type="match status" value="1"/>
</dbReference>
<dbReference type="InterPro" id="IPR007110">
    <property type="entry name" value="Ig-like_dom"/>
</dbReference>
<evidence type="ECO:0000259" key="2">
    <source>
        <dbReference type="PROSITE" id="PS50835"/>
    </source>
</evidence>
<name>A0A8P4G3Z3_DICLA</name>
<dbReference type="Pfam" id="PF07679">
    <property type="entry name" value="I-set"/>
    <property type="match status" value="3"/>
</dbReference>
<reference evidence="3" key="2">
    <citation type="submission" date="2025-09" db="UniProtKB">
        <authorList>
            <consortium name="Ensembl"/>
        </authorList>
    </citation>
    <scope>IDENTIFICATION</scope>
</reference>
<keyword evidence="1" id="KW-0677">Repeat</keyword>
<dbReference type="AlphaFoldDB" id="A0A8P4G3Z3"/>
<feature type="domain" description="Ig-like" evidence="2">
    <location>
        <begin position="1"/>
        <end position="88"/>
    </location>
</feature>
<evidence type="ECO:0000313" key="4">
    <source>
        <dbReference type="Proteomes" id="UP000694389"/>
    </source>
</evidence>
<feature type="domain" description="Ig-like" evidence="2">
    <location>
        <begin position="93"/>
        <end position="181"/>
    </location>
</feature>
<keyword evidence="4" id="KW-1185">Reference proteome</keyword>
<dbReference type="SMART" id="SM00409">
    <property type="entry name" value="IG"/>
    <property type="match status" value="3"/>
</dbReference>
<feature type="domain" description="Ig-like" evidence="2">
    <location>
        <begin position="186"/>
        <end position="261"/>
    </location>
</feature>